<sequence length="165" mass="17812">MDEIQPLITSIPLKLSEINEILIKGPAISYFNALTLGRKSSDVCSTISKAVAIYEKGFTPTESEAEILLEAMTKIVELTESQLSLLVDTKPVFDKLWVAGLVKKDAASLGIASAKLSEIMIKVSPEQMKGQGQALEDRRKAAFGRVLAAYGNEEVVEGKEGEGVL</sequence>
<dbReference type="InterPro" id="IPR021054">
    <property type="entry name" value="Cell_wall_mannoprotein_1"/>
</dbReference>
<gene>
    <name evidence="1" type="ORF">EYC84_009036</name>
</gene>
<dbReference type="Gene3D" id="1.20.1280.140">
    <property type="match status" value="1"/>
</dbReference>
<name>A0A5M9JAY0_MONFR</name>
<dbReference type="VEuPathDB" id="FungiDB:MFRU_042g00050"/>
<reference evidence="1 2" key="1">
    <citation type="submission" date="2019-06" db="EMBL/GenBank/DDBJ databases">
        <title>Genome Sequence of the Brown Rot Fungal Pathogen Monilinia fructicola.</title>
        <authorList>
            <person name="De Miccolis Angelini R.M."/>
            <person name="Landi L."/>
            <person name="Abate D."/>
            <person name="Pollastro S."/>
            <person name="Romanazzi G."/>
            <person name="Faretra F."/>
        </authorList>
    </citation>
    <scope>NUCLEOTIDE SEQUENCE [LARGE SCALE GENOMIC DNA]</scope>
    <source>
        <strain evidence="1 2">Mfrc123</strain>
    </source>
</reference>
<evidence type="ECO:0000313" key="2">
    <source>
        <dbReference type="Proteomes" id="UP000322873"/>
    </source>
</evidence>
<comment type="caution">
    <text evidence="1">The sequence shown here is derived from an EMBL/GenBank/DDBJ whole genome shotgun (WGS) entry which is preliminary data.</text>
</comment>
<protein>
    <submittedName>
        <fullName evidence="1">Uncharacterized protein</fullName>
    </submittedName>
</protein>
<evidence type="ECO:0000313" key="1">
    <source>
        <dbReference type="EMBL" id="KAA8566474.1"/>
    </source>
</evidence>
<dbReference type="EMBL" id="VICG01000012">
    <property type="protein sequence ID" value="KAA8566474.1"/>
    <property type="molecule type" value="Genomic_DNA"/>
</dbReference>
<proteinExistence type="predicted"/>
<dbReference type="Proteomes" id="UP000322873">
    <property type="component" value="Unassembled WGS sequence"/>
</dbReference>
<dbReference type="OrthoDB" id="4841197at2759"/>
<dbReference type="Pfam" id="PF12296">
    <property type="entry name" value="HsbA"/>
    <property type="match status" value="1"/>
</dbReference>
<accession>A0A5M9JAY0</accession>
<dbReference type="AlphaFoldDB" id="A0A5M9JAY0"/>
<organism evidence="1 2">
    <name type="scientific">Monilinia fructicola</name>
    <name type="common">Brown rot fungus</name>
    <name type="synonym">Ciboria fructicola</name>
    <dbReference type="NCBI Taxonomy" id="38448"/>
    <lineage>
        <taxon>Eukaryota</taxon>
        <taxon>Fungi</taxon>
        <taxon>Dikarya</taxon>
        <taxon>Ascomycota</taxon>
        <taxon>Pezizomycotina</taxon>
        <taxon>Leotiomycetes</taxon>
        <taxon>Helotiales</taxon>
        <taxon>Sclerotiniaceae</taxon>
        <taxon>Monilinia</taxon>
    </lineage>
</organism>
<keyword evidence="2" id="KW-1185">Reference proteome</keyword>